<feature type="domain" description="Carboxylesterase type B" evidence="8">
    <location>
        <begin position="71"/>
        <end position="583"/>
    </location>
</feature>
<dbReference type="PANTHER" id="PTHR43142">
    <property type="entry name" value="CARBOXYLIC ESTER HYDROLASE"/>
    <property type="match status" value="1"/>
</dbReference>
<evidence type="ECO:0000256" key="4">
    <source>
        <dbReference type="ARBA" id="ARBA00023157"/>
    </source>
</evidence>
<name>A0A9N9MKK9_9CUCU</name>
<evidence type="ECO:0000256" key="7">
    <source>
        <dbReference type="SAM" id="MobiDB-lite"/>
    </source>
</evidence>
<evidence type="ECO:0000256" key="1">
    <source>
        <dbReference type="ARBA" id="ARBA00005964"/>
    </source>
</evidence>
<dbReference type="EMBL" id="OU892278">
    <property type="protein sequence ID" value="CAG9764883.1"/>
    <property type="molecule type" value="Genomic_DNA"/>
</dbReference>
<dbReference type="PROSITE" id="PS00122">
    <property type="entry name" value="CARBOXYLESTERASE_B_1"/>
    <property type="match status" value="1"/>
</dbReference>
<feature type="chain" id="PRO_5040541585" description="Carboxylic ester hydrolase" evidence="6">
    <location>
        <begin position="21"/>
        <end position="598"/>
    </location>
</feature>
<evidence type="ECO:0000256" key="3">
    <source>
        <dbReference type="ARBA" id="ARBA00022801"/>
    </source>
</evidence>
<evidence type="ECO:0000256" key="6">
    <source>
        <dbReference type="RuleBase" id="RU361235"/>
    </source>
</evidence>
<dbReference type="InterPro" id="IPR029058">
    <property type="entry name" value="AB_hydrolase_fold"/>
</dbReference>
<dbReference type="EC" id="3.1.1.-" evidence="6"/>
<gene>
    <name evidence="9" type="ORF">CEUTPL_LOCUS5508</name>
</gene>
<dbReference type="SUPFAM" id="SSF53474">
    <property type="entry name" value="alpha/beta-Hydrolases"/>
    <property type="match status" value="1"/>
</dbReference>
<dbReference type="InterPro" id="IPR019819">
    <property type="entry name" value="Carboxylesterase_B_CS"/>
</dbReference>
<protein>
    <recommendedName>
        <fullName evidence="6">Carboxylic ester hydrolase</fullName>
        <ecNumber evidence="6">3.1.1.-</ecNumber>
    </recommendedName>
</protein>
<comment type="similarity">
    <text evidence="1 6">Belongs to the type-B carboxylesterase/lipase family.</text>
</comment>
<keyword evidence="2" id="KW-0719">Serine esterase</keyword>
<dbReference type="OrthoDB" id="19653at2759"/>
<keyword evidence="10" id="KW-1185">Reference proteome</keyword>
<feature type="compositionally biased region" description="Low complexity" evidence="7">
    <location>
        <begin position="49"/>
        <end position="61"/>
    </location>
</feature>
<feature type="signal peptide" evidence="6">
    <location>
        <begin position="1"/>
        <end position="20"/>
    </location>
</feature>
<dbReference type="Pfam" id="PF00135">
    <property type="entry name" value="COesterase"/>
    <property type="match status" value="1"/>
</dbReference>
<dbReference type="Proteomes" id="UP001152799">
    <property type="component" value="Chromosome 2"/>
</dbReference>
<dbReference type="GO" id="GO:0052689">
    <property type="term" value="F:carboxylic ester hydrolase activity"/>
    <property type="evidence" value="ECO:0007669"/>
    <property type="project" value="UniProtKB-KW"/>
</dbReference>
<keyword evidence="3 6" id="KW-0378">Hydrolase</keyword>
<evidence type="ECO:0000256" key="2">
    <source>
        <dbReference type="ARBA" id="ARBA00022487"/>
    </source>
</evidence>
<dbReference type="PROSITE" id="PS00941">
    <property type="entry name" value="CARBOXYLESTERASE_B_2"/>
    <property type="match status" value="1"/>
</dbReference>
<keyword evidence="4" id="KW-1015">Disulfide bond</keyword>
<evidence type="ECO:0000313" key="10">
    <source>
        <dbReference type="Proteomes" id="UP001152799"/>
    </source>
</evidence>
<feature type="compositionally biased region" description="Polar residues" evidence="7">
    <location>
        <begin position="39"/>
        <end position="48"/>
    </location>
</feature>
<dbReference type="InterPro" id="IPR019826">
    <property type="entry name" value="Carboxylesterase_B_AS"/>
</dbReference>
<accession>A0A9N9MKK9</accession>
<dbReference type="AlphaFoldDB" id="A0A9N9MKK9"/>
<keyword evidence="5" id="KW-0325">Glycoprotein</keyword>
<keyword evidence="6" id="KW-0732">Signal</keyword>
<sequence length="598" mass="67424">MSRILFPFLFVMVLILSLQAEEHIEHQHVSVSLEPEPVVTTTSSQNPISTPTTTSESVTETNSEETDENPLIVDISTGKIEGQELKTVDQKKPYYAFQGIPYAKPPVGELRFMEPVPAETWNYTMKTVKDGPMCVQLLSTSGSEDCLYLNVYSPKTKNEEKLPVMVWIYGEAFVGGSSKMEKFGPDYFLEQDVILVSFNYRTGVFGFLSTGDYAATGNWGLKDQILALNWVQQNIEKFGGDSKDVTLFGQSAGAACVSILIESPLARGLFHKAIMQSGTSLNSWAHSQNAKKSVYAMAQLLDINTSNTNELVEHLRKVDYRTLHMVSVSTGLAELLTHNALSGLIFAPCIEVNHPGAVLTNFSHSIMKNGDFSRIPVMVGFNSEEGARGVDMLTFLKPYVASYDLFSTRLVPASLNIERSLQKIVAAQLIRMKYFGLMPIRLSNKNLIGFITDDQFVRPIYEYIKQCSKYTPTYFYIFSYEGALGVKGENREPTGVGHSEENHYLWNQEDNIENAPIEDILTRQRLIRLWTNFAKTGYPTPENDALLQNVTWPPTNFQTMVYLNITKNLELGTNVEKYNIQFWDHIFQRFGNPPYDTY</sequence>
<evidence type="ECO:0000313" key="9">
    <source>
        <dbReference type="EMBL" id="CAG9764883.1"/>
    </source>
</evidence>
<dbReference type="InterPro" id="IPR002018">
    <property type="entry name" value="CarbesteraseB"/>
</dbReference>
<organism evidence="9 10">
    <name type="scientific">Ceutorhynchus assimilis</name>
    <name type="common">cabbage seed weevil</name>
    <dbReference type="NCBI Taxonomy" id="467358"/>
    <lineage>
        <taxon>Eukaryota</taxon>
        <taxon>Metazoa</taxon>
        <taxon>Ecdysozoa</taxon>
        <taxon>Arthropoda</taxon>
        <taxon>Hexapoda</taxon>
        <taxon>Insecta</taxon>
        <taxon>Pterygota</taxon>
        <taxon>Neoptera</taxon>
        <taxon>Endopterygota</taxon>
        <taxon>Coleoptera</taxon>
        <taxon>Polyphaga</taxon>
        <taxon>Cucujiformia</taxon>
        <taxon>Curculionidae</taxon>
        <taxon>Ceutorhynchinae</taxon>
        <taxon>Ceutorhynchus</taxon>
    </lineage>
</organism>
<proteinExistence type="inferred from homology"/>
<evidence type="ECO:0000259" key="8">
    <source>
        <dbReference type="Pfam" id="PF00135"/>
    </source>
</evidence>
<evidence type="ECO:0000256" key="5">
    <source>
        <dbReference type="ARBA" id="ARBA00023180"/>
    </source>
</evidence>
<dbReference type="PANTHER" id="PTHR43142:SF1">
    <property type="entry name" value="CARBOXYLIC ESTER HYDROLASE"/>
    <property type="match status" value="1"/>
</dbReference>
<feature type="region of interest" description="Disordered" evidence="7">
    <location>
        <begin position="29"/>
        <end position="67"/>
    </location>
</feature>
<reference evidence="9" key="1">
    <citation type="submission" date="2022-01" db="EMBL/GenBank/DDBJ databases">
        <authorList>
            <person name="King R."/>
        </authorList>
    </citation>
    <scope>NUCLEOTIDE SEQUENCE</scope>
</reference>
<dbReference type="Gene3D" id="3.40.50.1820">
    <property type="entry name" value="alpha/beta hydrolase"/>
    <property type="match status" value="1"/>
</dbReference>